<keyword evidence="3" id="KW-1185">Reference proteome</keyword>
<evidence type="ECO:0000313" key="3">
    <source>
        <dbReference type="Proteomes" id="UP000199256"/>
    </source>
</evidence>
<reference evidence="3" key="1">
    <citation type="submission" date="2016-10" db="EMBL/GenBank/DDBJ databases">
        <authorList>
            <person name="Varghese N."/>
            <person name="Submissions S."/>
        </authorList>
    </citation>
    <scope>NUCLEOTIDE SEQUENCE [LARGE SCALE GENOMIC DNA]</scope>
    <source>
        <strain evidence="3">DSM 241</strain>
    </source>
</reference>
<evidence type="ECO:0000313" key="2">
    <source>
        <dbReference type="EMBL" id="SEK32702.1"/>
    </source>
</evidence>
<dbReference type="EMBL" id="FOAA01000001">
    <property type="protein sequence ID" value="SEK32702.1"/>
    <property type="molecule type" value="Genomic_DNA"/>
</dbReference>
<evidence type="ECO:0000256" key="1">
    <source>
        <dbReference type="SAM" id="Phobius"/>
    </source>
</evidence>
<protein>
    <submittedName>
        <fullName evidence="2">Uncharacterized protein</fullName>
    </submittedName>
</protein>
<keyword evidence="1" id="KW-0812">Transmembrane</keyword>
<dbReference type="OrthoDB" id="5794725at2"/>
<dbReference type="RefSeq" id="WP_090250193.1">
    <property type="nucleotide sequence ID" value="NZ_FOAA01000001.1"/>
</dbReference>
<name>A0A1H7G7B9_9GAMM</name>
<feature type="transmembrane region" description="Helical" evidence="1">
    <location>
        <begin position="27"/>
        <end position="49"/>
    </location>
</feature>
<accession>A0A1H7G7B9</accession>
<organism evidence="2 3">
    <name type="scientific">Ectothiorhodospira marina</name>
    <dbReference type="NCBI Taxonomy" id="1396821"/>
    <lineage>
        <taxon>Bacteria</taxon>
        <taxon>Pseudomonadati</taxon>
        <taxon>Pseudomonadota</taxon>
        <taxon>Gammaproteobacteria</taxon>
        <taxon>Chromatiales</taxon>
        <taxon>Ectothiorhodospiraceae</taxon>
        <taxon>Ectothiorhodospira</taxon>
    </lineage>
</organism>
<feature type="transmembrane region" description="Helical" evidence="1">
    <location>
        <begin position="87"/>
        <end position="107"/>
    </location>
</feature>
<keyword evidence="1" id="KW-0472">Membrane</keyword>
<keyword evidence="1" id="KW-1133">Transmembrane helix</keyword>
<dbReference type="Proteomes" id="UP000199256">
    <property type="component" value="Unassembled WGS sequence"/>
</dbReference>
<feature type="transmembrane region" description="Helical" evidence="1">
    <location>
        <begin position="113"/>
        <end position="132"/>
    </location>
</feature>
<dbReference type="AlphaFoldDB" id="A0A1H7G7B9"/>
<proteinExistence type="predicted"/>
<gene>
    <name evidence="2" type="ORF">SAMN05444515_101421</name>
</gene>
<dbReference type="STRING" id="1396821.SAMN05444515_101421"/>
<feature type="transmembrane region" description="Helical" evidence="1">
    <location>
        <begin position="55"/>
        <end position="75"/>
    </location>
</feature>
<sequence length="139" mass="15158">MRFAKKHPPNASPQPARHPWLRSRQPTYRIAAVGVGLLMLAGLGVYIGVGYLGGIPQQLVLLFSAPGIPMGWWFLTMSTWNAGPINSLIIQGATGACLMTLGILILFGAYGGIFLVSLGLMLLACFHFYLAVRSFRRRL</sequence>